<sequence length="281" mass="31906">MENLGYYNGNIGAIEDINIPMLDRGVYFGDGIYEVVITVNHKIFALNDHIERLYKSAEMLKIIIPYTKEELKDILYDLVKKVDADEQLVYFQVTRGTAQRSHKYNKDIKGNLYITITPFNDIGNYKKRVKLITVPDTRAFHCNIKTLNLLPNVMASQKASECGCEEAIFHRGNIVTEASYSNVYIIKNGVLKTHPTNRLILAGITRKNILNICNSNNMNIEEIPFTIKDMMEADEVMLSSTTKFIVAAKEINGVPVGGRAPAVIKLLQYEYMNKILNETMD</sequence>
<dbReference type="STRING" id="545697.HMPREF0216_02370"/>
<comment type="caution">
    <text evidence="6">The sequence shown here is derived from an EMBL/GenBank/DDBJ whole genome shotgun (WGS) entry which is preliminary data.</text>
</comment>
<dbReference type="FunFam" id="3.20.10.10:FF:000002">
    <property type="entry name" value="D-alanine aminotransferase"/>
    <property type="match status" value="1"/>
</dbReference>
<dbReference type="PANTHER" id="PTHR42743:SF10">
    <property type="entry name" value="D-ALANINE AMINOTRANSFERASE"/>
    <property type="match status" value="1"/>
</dbReference>
<accession>L1QCU8</accession>
<evidence type="ECO:0000256" key="1">
    <source>
        <dbReference type="ARBA" id="ARBA00001933"/>
    </source>
</evidence>
<dbReference type="PROSITE" id="PS00770">
    <property type="entry name" value="AA_TRANSFER_CLASS_4"/>
    <property type="match status" value="1"/>
</dbReference>
<dbReference type="InterPro" id="IPR043132">
    <property type="entry name" value="BCAT-like_C"/>
</dbReference>
<organism evidence="6 7">
    <name type="scientific">Clostridium celatum DSM 1785</name>
    <dbReference type="NCBI Taxonomy" id="545697"/>
    <lineage>
        <taxon>Bacteria</taxon>
        <taxon>Bacillati</taxon>
        <taxon>Bacillota</taxon>
        <taxon>Clostridia</taxon>
        <taxon>Eubacteriales</taxon>
        <taxon>Clostridiaceae</taxon>
        <taxon>Clostridium</taxon>
    </lineage>
</organism>
<name>L1QCU8_9CLOT</name>
<dbReference type="Pfam" id="PF01063">
    <property type="entry name" value="Aminotran_4"/>
    <property type="match status" value="1"/>
</dbReference>
<dbReference type="InterPro" id="IPR001544">
    <property type="entry name" value="Aminotrans_IV"/>
</dbReference>
<evidence type="ECO:0000313" key="7">
    <source>
        <dbReference type="Proteomes" id="UP000010420"/>
    </source>
</evidence>
<dbReference type="eggNOG" id="COG0115">
    <property type="taxonomic scope" value="Bacteria"/>
</dbReference>
<dbReference type="RefSeq" id="WP_005214161.1">
    <property type="nucleotide sequence ID" value="NZ_KB291655.1"/>
</dbReference>
<dbReference type="InterPro" id="IPR050571">
    <property type="entry name" value="Class-IV_PLP-Dep_Aminotrnsfr"/>
</dbReference>
<dbReference type="AlphaFoldDB" id="L1QCU8"/>
<dbReference type="Gene3D" id="3.20.10.10">
    <property type="entry name" value="D-amino Acid Aminotransferase, subunit A, domain 2"/>
    <property type="match status" value="1"/>
</dbReference>
<keyword evidence="3 5" id="KW-0663">Pyridoxal phosphate</keyword>
<keyword evidence="7" id="KW-1185">Reference proteome</keyword>
<dbReference type="GO" id="GO:0005829">
    <property type="term" value="C:cytosol"/>
    <property type="evidence" value="ECO:0007669"/>
    <property type="project" value="TreeGrafter"/>
</dbReference>
<dbReference type="InterPro" id="IPR043131">
    <property type="entry name" value="BCAT-like_N"/>
</dbReference>
<evidence type="ECO:0000256" key="3">
    <source>
        <dbReference type="ARBA" id="ARBA00022898"/>
    </source>
</evidence>
<evidence type="ECO:0000256" key="2">
    <source>
        <dbReference type="ARBA" id="ARBA00009320"/>
    </source>
</evidence>
<dbReference type="SUPFAM" id="SSF56752">
    <property type="entry name" value="D-aminoacid aminotransferase-like PLP-dependent enzymes"/>
    <property type="match status" value="1"/>
</dbReference>
<comment type="cofactor">
    <cofactor evidence="1 5">
        <name>pyridoxal 5'-phosphate</name>
        <dbReference type="ChEBI" id="CHEBI:597326"/>
    </cofactor>
</comment>
<dbReference type="GO" id="GO:0008652">
    <property type="term" value="P:amino acid biosynthetic process"/>
    <property type="evidence" value="ECO:0007669"/>
    <property type="project" value="UniProtKB-ARBA"/>
</dbReference>
<dbReference type="InterPro" id="IPR018300">
    <property type="entry name" value="Aminotrans_IV_CS"/>
</dbReference>
<dbReference type="EMBL" id="AMEZ01000064">
    <property type="protein sequence ID" value="EKY25788.1"/>
    <property type="molecule type" value="Genomic_DNA"/>
</dbReference>
<gene>
    <name evidence="6" type="ORF">HMPREF0216_02370</name>
</gene>
<dbReference type="InterPro" id="IPR036038">
    <property type="entry name" value="Aminotransferase-like"/>
</dbReference>
<dbReference type="PATRIC" id="fig|545697.3.peg.2334"/>
<protein>
    <submittedName>
        <fullName evidence="6">Putative D-amino-acid transaminase</fullName>
    </submittedName>
</protein>
<dbReference type="GO" id="GO:0003824">
    <property type="term" value="F:catalytic activity"/>
    <property type="evidence" value="ECO:0007669"/>
    <property type="project" value="InterPro"/>
</dbReference>
<evidence type="ECO:0000256" key="4">
    <source>
        <dbReference type="RuleBase" id="RU004106"/>
    </source>
</evidence>
<dbReference type="HOGENOM" id="CLU_020844_4_1_9"/>
<proteinExistence type="inferred from homology"/>
<dbReference type="GO" id="GO:0046394">
    <property type="term" value="P:carboxylic acid biosynthetic process"/>
    <property type="evidence" value="ECO:0007669"/>
    <property type="project" value="UniProtKB-ARBA"/>
</dbReference>
<evidence type="ECO:0000256" key="5">
    <source>
        <dbReference type="RuleBase" id="RU004516"/>
    </source>
</evidence>
<dbReference type="PANTHER" id="PTHR42743">
    <property type="entry name" value="AMINO-ACID AMINOTRANSFERASE"/>
    <property type="match status" value="1"/>
</dbReference>
<dbReference type="Proteomes" id="UP000010420">
    <property type="component" value="Unassembled WGS sequence"/>
</dbReference>
<comment type="similarity">
    <text evidence="2 4">Belongs to the class-IV pyridoxal-phosphate-dependent aminotransferase family.</text>
</comment>
<dbReference type="Gene3D" id="3.30.470.10">
    <property type="match status" value="1"/>
</dbReference>
<reference evidence="6 7" key="1">
    <citation type="submission" date="2012-05" db="EMBL/GenBank/DDBJ databases">
        <authorList>
            <person name="Weinstock G."/>
            <person name="Sodergren E."/>
            <person name="Lobos E.A."/>
            <person name="Fulton L."/>
            <person name="Fulton R."/>
            <person name="Courtney L."/>
            <person name="Fronick C."/>
            <person name="O'Laughlin M."/>
            <person name="Godfrey J."/>
            <person name="Wilson R.M."/>
            <person name="Miner T."/>
            <person name="Farmer C."/>
            <person name="Delehaunty K."/>
            <person name="Cordes M."/>
            <person name="Minx P."/>
            <person name="Tomlinson C."/>
            <person name="Chen J."/>
            <person name="Wollam A."/>
            <person name="Pepin K.H."/>
            <person name="Bhonagiri V."/>
            <person name="Zhang X."/>
            <person name="Suruliraj S."/>
            <person name="Warren W."/>
            <person name="Mitreva M."/>
            <person name="Mardis E.R."/>
            <person name="Wilson R.K."/>
        </authorList>
    </citation>
    <scope>NUCLEOTIDE SEQUENCE [LARGE SCALE GENOMIC DNA]</scope>
    <source>
        <strain evidence="6 7">DSM 1785</strain>
    </source>
</reference>
<dbReference type="OrthoDB" id="9805628at2"/>
<evidence type="ECO:0000313" key="6">
    <source>
        <dbReference type="EMBL" id="EKY25788.1"/>
    </source>
</evidence>